<proteinExistence type="predicted"/>
<feature type="compositionally biased region" description="Basic and acidic residues" evidence="5">
    <location>
        <begin position="517"/>
        <end position="531"/>
    </location>
</feature>
<gene>
    <name evidence="7" type="ORF">KAK11_08805</name>
</gene>
<dbReference type="Gene3D" id="1.25.40.80">
    <property type="match status" value="1"/>
</dbReference>
<evidence type="ECO:0000256" key="3">
    <source>
        <dbReference type="ARBA" id="ARBA00022630"/>
    </source>
</evidence>
<keyword evidence="4" id="KW-0274">FAD</keyword>
<keyword evidence="8" id="KW-1185">Reference proteome</keyword>
<evidence type="ECO:0000256" key="1">
    <source>
        <dbReference type="ARBA" id="ARBA00001932"/>
    </source>
</evidence>
<evidence type="ECO:0000259" key="6">
    <source>
        <dbReference type="PROSITE" id="PS51645"/>
    </source>
</evidence>
<dbReference type="InterPro" id="IPR036134">
    <property type="entry name" value="Crypto/Photolyase_FAD-like_sf"/>
</dbReference>
<dbReference type="Gene3D" id="3.40.50.620">
    <property type="entry name" value="HUPs"/>
    <property type="match status" value="1"/>
</dbReference>
<feature type="region of interest" description="Disordered" evidence="5">
    <location>
        <begin position="517"/>
        <end position="553"/>
    </location>
</feature>
<dbReference type="InterPro" id="IPR014729">
    <property type="entry name" value="Rossmann-like_a/b/a_fold"/>
</dbReference>
<dbReference type="Gene3D" id="1.10.579.10">
    <property type="entry name" value="DNA Cyclobutane Dipyrimidine Photolyase, subunit A, domain 3"/>
    <property type="match status" value="1"/>
</dbReference>
<reference evidence="7 8" key="1">
    <citation type="submission" date="2021-04" db="EMBL/GenBank/DDBJ databases">
        <title>The genome sequence of type strain Ideonella paludis KCTC 32238.</title>
        <authorList>
            <person name="Liu Y."/>
        </authorList>
    </citation>
    <scope>NUCLEOTIDE SEQUENCE [LARGE SCALE GENOMIC DNA]</scope>
    <source>
        <strain evidence="7 8">KCTC 32238</strain>
    </source>
</reference>
<evidence type="ECO:0000313" key="7">
    <source>
        <dbReference type="EMBL" id="MBQ0935424.1"/>
    </source>
</evidence>
<dbReference type="PANTHER" id="PTHR11455">
    <property type="entry name" value="CRYPTOCHROME"/>
    <property type="match status" value="1"/>
</dbReference>
<dbReference type="EMBL" id="JAGQDG010000003">
    <property type="protein sequence ID" value="MBQ0935424.1"/>
    <property type="molecule type" value="Genomic_DNA"/>
</dbReference>
<dbReference type="InterPro" id="IPR036155">
    <property type="entry name" value="Crypto/Photolyase_N_sf"/>
</dbReference>
<name>A0ABS5DWA0_9BURK</name>
<dbReference type="GO" id="GO:0003904">
    <property type="term" value="F:deoxyribodipyrimidine photo-lyase activity"/>
    <property type="evidence" value="ECO:0007669"/>
    <property type="project" value="UniProtKB-EC"/>
</dbReference>
<protein>
    <submittedName>
        <fullName evidence="7">Deoxyribodipyrimidine photo-lyase</fullName>
        <ecNumber evidence="7">4.1.99.3</ecNumber>
    </submittedName>
</protein>
<sequence length="553" mass="62131">MSTSVVWFKRDLRVHDHAPLMQAAARGPLLALVVVEPTLWAQEDASLQHYAFWQECVADLQRQLQRAGVPLHLAVGEMVEVLEALWSAQPFEALFSHEETGNATSYARDRAVGQWCRSRSVAWHEFAQHGVVRRLKNRDHWATRWQQHMGQATLPAPAPGSLRGLTVSQDSSLRGLTVSQDSSLRGLTALPEIGLHRQTMPWAGGPWPSPTDLGLGSHQPPARQLGGRRAGLQVLTDFLAERCGDYRGGISSPLSAPSACSRLSPYLAWGCLGLREVVQATQRRMAQLSSTSGQRQQRGLQAFMSRLHWHCHFIQKLESEPELEWRNLHRGYDGLRDEVADPVRLQALMNGRTGWPLVDACVAMLHHTGWLNFRMRAMLVSVASYALWLHWRPVGLWLAREFLDYEPGIHWSQMQMQAGTTGINTTRVYNPLKQAQDHDPHGHFVRRWLPALRRVPDTWLLEPWRMPASVQAHCGVQVGVDIPVPLVDLSTATREAKARVHTLRAQPEVRAARAAIVDKHGSRGPLRDRLDAAPGTRRRRSSAPEAVQQTLDF</sequence>
<evidence type="ECO:0000256" key="4">
    <source>
        <dbReference type="ARBA" id="ARBA00022827"/>
    </source>
</evidence>
<dbReference type="EC" id="4.1.99.3" evidence="7"/>
<feature type="domain" description="Photolyase/cryptochrome alpha/beta" evidence="6">
    <location>
        <begin position="2"/>
        <end position="131"/>
    </location>
</feature>
<dbReference type="SUPFAM" id="SSF48173">
    <property type="entry name" value="Cryptochrome/photolyase FAD-binding domain"/>
    <property type="match status" value="1"/>
</dbReference>
<evidence type="ECO:0000256" key="2">
    <source>
        <dbReference type="ARBA" id="ARBA00001974"/>
    </source>
</evidence>
<comment type="cofactor">
    <cofactor evidence="1">
        <name>(6R)-5,10-methylene-5,6,7,8-tetrahydrofolate</name>
        <dbReference type="ChEBI" id="CHEBI:15636"/>
    </cofactor>
</comment>
<dbReference type="InterPro" id="IPR002081">
    <property type="entry name" value="Cryptochrome/DNA_photolyase_1"/>
</dbReference>
<dbReference type="Pfam" id="PF03441">
    <property type="entry name" value="FAD_binding_7"/>
    <property type="match status" value="1"/>
</dbReference>
<dbReference type="PROSITE" id="PS51645">
    <property type="entry name" value="PHR_CRY_ALPHA_BETA"/>
    <property type="match status" value="1"/>
</dbReference>
<keyword evidence="3" id="KW-0285">Flavoprotein</keyword>
<comment type="cofactor">
    <cofactor evidence="2">
        <name>FAD</name>
        <dbReference type="ChEBI" id="CHEBI:57692"/>
    </cofactor>
</comment>
<accession>A0ABS5DWA0</accession>
<dbReference type="InterPro" id="IPR005101">
    <property type="entry name" value="Cryptochr/Photolyase_FAD-bd"/>
</dbReference>
<dbReference type="PANTHER" id="PTHR11455:SF9">
    <property type="entry name" value="CRYPTOCHROME CIRCADIAN CLOCK 5 ISOFORM X1"/>
    <property type="match status" value="1"/>
</dbReference>
<comment type="caution">
    <text evidence="7">The sequence shown here is derived from an EMBL/GenBank/DDBJ whole genome shotgun (WGS) entry which is preliminary data.</text>
</comment>
<keyword evidence="7" id="KW-0456">Lyase</keyword>
<dbReference type="InterPro" id="IPR006050">
    <property type="entry name" value="DNA_photolyase_N"/>
</dbReference>
<dbReference type="Proteomes" id="UP000672097">
    <property type="component" value="Unassembled WGS sequence"/>
</dbReference>
<dbReference type="RefSeq" id="WP_210808367.1">
    <property type="nucleotide sequence ID" value="NZ_JAGQDG010000003.1"/>
</dbReference>
<evidence type="ECO:0000256" key="5">
    <source>
        <dbReference type="SAM" id="MobiDB-lite"/>
    </source>
</evidence>
<evidence type="ECO:0000313" key="8">
    <source>
        <dbReference type="Proteomes" id="UP000672097"/>
    </source>
</evidence>
<dbReference type="Pfam" id="PF00875">
    <property type="entry name" value="DNA_photolyase"/>
    <property type="match status" value="1"/>
</dbReference>
<dbReference type="SUPFAM" id="SSF52425">
    <property type="entry name" value="Cryptochrome/photolyase, N-terminal domain"/>
    <property type="match status" value="1"/>
</dbReference>
<organism evidence="7 8">
    <name type="scientific">Ideonella paludis</name>
    <dbReference type="NCBI Taxonomy" id="1233411"/>
    <lineage>
        <taxon>Bacteria</taxon>
        <taxon>Pseudomonadati</taxon>
        <taxon>Pseudomonadota</taxon>
        <taxon>Betaproteobacteria</taxon>
        <taxon>Burkholderiales</taxon>
        <taxon>Sphaerotilaceae</taxon>
        <taxon>Ideonella</taxon>
    </lineage>
</organism>